<dbReference type="GO" id="GO:0030163">
    <property type="term" value="P:protein catabolic process"/>
    <property type="evidence" value="ECO:0007669"/>
    <property type="project" value="InterPro"/>
</dbReference>
<name>A0A7S4EM55_9STRA</name>
<reference evidence="5" key="1">
    <citation type="submission" date="2021-01" db="EMBL/GenBank/DDBJ databases">
        <authorList>
            <person name="Corre E."/>
            <person name="Pelletier E."/>
            <person name="Niang G."/>
            <person name="Scheremetjew M."/>
            <person name="Finn R."/>
            <person name="Kale V."/>
            <person name="Holt S."/>
            <person name="Cochrane G."/>
            <person name="Meng A."/>
            <person name="Brown T."/>
            <person name="Cohen L."/>
        </authorList>
    </citation>
    <scope>NUCLEOTIDE SEQUENCE</scope>
    <source>
        <strain evidence="5">10249 10 AB</strain>
    </source>
</reference>
<organism evidence="5">
    <name type="scientific">Pseudo-nitzschia australis</name>
    <dbReference type="NCBI Taxonomy" id="44445"/>
    <lineage>
        <taxon>Eukaryota</taxon>
        <taxon>Sar</taxon>
        <taxon>Stramenopiles</taxon>
        <taxon>Ochrophyta</taxon>
        <taxon>Bacillariophyta</taxon>
        <taxon>Bacillariophyceae</taxon>
        <taxon>Bacillariophycidae</taxon>
        <taxon>Bacillariales</taxon>
        <taxon>Bacillariaceae</taxon>
        <taxon>Pseudo-nitzschia</taxon>
    </lineage>
</organism>
<dbReference type="InterPro" id="IPR016181">
    <property type="entry name" value="Acyl_CoA_acyltransferase"/>
</dbReference>
<dbReference type="GO" id="GO:0008914">
    <property type="term" value="F:leucyl-tRNA--protein transferase activity"/>
    <property type="evidence" value="ECO:0007669"/>
    <property type="project" value="InterPro"/>
</dbReference>
<dbReference type="GO" id="GO:0005737">
    <property type="term" value="C:cytoplasm"/>
    <property type="evidence" value="ECO:0007669"/>
    <property type="project" value="TreeGrafter"/>
</dbReference>
<evidence type="ECO:0000256" key="4">
    <source>
        <dbReference type="SAM" id="MobiDB-lite"/>
    </source>
</evidence>
<evidence type="ECO:0000313" key="5">
    <source>
        <dbReference type="EMBL" id="CAE0722533.1"/>
    </source>
</evidence>
<evidence type="ECO:0000256" key="3">
    <source>
        <dbReference type="ARBA" id="ARBA00023315"/>
    </source>
</evidence>
<dbReference type="EMBL" id="HBIX01021831">
    <property type="protein sequence ID" value="CAE0722533.1"/>
    <property type="molecule type" value="Transcribed_RNA"/>
</dbReference>
<dbReference type="SUPFAM" id="SSF55729">
    <property type="entry name" value="Acyl-CoA N-acyltransferases (Nat)"/>
    <property type="match status" value="1"/>
</dbReference>
<keyword evidence="1" id="KW-0963">Cytoplasm</keyword>
<dbReference type="PANTHER" id="PTHR30098:SF2">
    <property type="entry name" value="LEUCYL_PHENYLALANYL-TRNA--PROTEIN TRANSFERASE"/>
    <property type="match status" value="1"/>
</dbReference>
<evidence type="ECO:0000256" key="1">
    <source>
        <dbReference type="ARBA" id="ARBA00022490"/>
    </source>
</evidence>
<keyword evidence="2" id="KW-0808">Transferase</keyword>
<sequence length="335" mass="38284">MTSREQLDNEHREEEDGNIEKWIPEYLKMFVIPYHDEFCYTRFYHFRLVAALMMEGFLPIATKDAILPKLHHERSVISLPEALHVSKSTRKKSKKFRLTVNQNFDRVVEECHKQHGQLCWLYPDLVKLFKEIHEAGKVNVVVNPISNLSAQRQKTAPVRMYSIEVWNDETRELVAGELGYTVGNIYTSLTGFSAQDSAGSVQLVSLGRLLSNMGFKFWDLGMDMEYKQDLGSHLMKRKDFVSFVAKSRVTDGNKVLPTTNSNGFNCKSLVDQTLSLEILHAGGEQIQMNVGQRGTNGNRQECKLNHTTSNDQIGSSHQNKKKRRSFLNKSEIAAI</sequence>
<feature type="compositionally biased region" description="Polar residues" evidence="4">
    <location>
        <begin position="306"/>
        <end position="317"/>
    </location>
</feature>
<keyword evidence="3" id="KW-0012">Acyltransferase</keyword>
<gene>
    <name evidence="5" type="ORF">PAUS00366_LOCUS15288</name>
</gene>
<proteinExistence type="predicted"/>
<dbReference type="InterPro" id="IPR004616">
    <property type="entry name" value="Leu/Phe-tRNA_Trfase"/>
</dbReference>
<dbReference type="PANTHER" id="PTHR30098">
    <property type="entry name" value="LEUCYL/PHENYLALANYL-TRNA--PROTEIN TRANSFERASE"/>
    <property type="match status" value="1"/>
</dbReference>
<protein>
    <recommendedName>
        <fullName evidence="6">Leucyl/phenylalanyl-tRNA--protein transferase</fullName>
    </recommendedName>
</protein>
<dbReference type="Pfam" id="PF03588">
    <property type="entry name" value="Leu_Phe_trans"/>
    <property type="match status" value="2"/>
</dbReference>
<accession>A0A7S4EM55</accession>
<evidence type="ECO:0000256" key="2">
    <source>
        <dbReference type="ARBA" id="ARBA00022679"/>
    </source>
</evidence>
<dbReference type="Gene3D" id="3.40.630.70">
    <property type="entry name" value="Leucyl/phenylalanyl-tRNA-protein transferase, C-terminal domain"/>
    <property type="match status" value="1"/>
</dbReference>
<dbReference type="InterPro" id="IPR042203">
    <property type="entry name" value="Leu/Phe-tRNA_Trfase_C"/>
</dbReference>
<evidence type="ECO:0008006" key="6">
    <source>
        <dbReference type="Google" id="ProtNLM"/>
    </source>
</evidence>
<feature type="region of interest" description="Disordered" evidence="4">
    <location>
        <begin position="306"/>
        <end position="335"/>
    </location>
</feature>
<dbReference type="AlphaFoldDB" id="A0A7S4EM55"/>